<evidence type="ECO:0000313" key="3">
    <source>
        <dbReference type="Proteomes" id="UP000469011"/>
    </source>
</evidence>
<comment type="caution">
    <text evidence="2">The sequence shown here is derived from an EMBL/GenBank/DDBJ whole genome shotgun (WGS) entry which is preliminary data.</text>
</comment>
<dbReference type="RefSeq" id="WP_163462542.1">
    <property type="nucleotide sequence ID" value="NZ_JAAAMG010000005.1"/>
</dbReference>
<sequence length="102" mass="10337">MTLLASVSLIVGIAAGVRGSLSWAVVLSLALLLTGGACELASGFSFLAASAIAFGIMGIFQAAFALAAVLAEVATRKAARRELAIRESTPLGLFSNAAERLN</sequence>
<dbReference type="AlphaFoldDB" id="A0A6N9SZ43"/>
<dbReference type="Proteomes" id="UP000469011">
    <property type="component" value="Unassembled WGS sequence"/>
</dbReference>
<keyword evidence="1" id="KW-0472">Membrane</keyword>
<protein>
    <submittedName>
        <fullName evidence="2">Uncharacterized protein</fullName>
    </submittedName>
</protein>
<feature type="transmembrane region" description="Helical" evidence="1">
    <location>
        <begin position="46"/>
        <end position="71"/>
    </location>
</feature>
<evidence type="ECO:0000313" key="2">
    <source>
        <dbReference type="EMBL" id="NDW04360.1"/>
    </source>
</evidence>
<evidence type="ECO:0000256" key="1">
    <source>
        <dbReference type="SAM" id="Phobius"/>
    </source>
</evidence>
<reference evidence="2 3" key="1">
    <citation type="submission" date="2020-01" db="EMBL/GenBank/DDBJ databases">
        <title>Jiella pacifica sp. nov.</title>
        <authorList>
            <person name="Xue Z."/>
            <person name="Zhu S."/>
            <person name="Chen J."/>
            <person name="Yang J."/>
        </authorList>
    </citation>
    <scope>NUCLEOTIDE SEQUENCE [LARGE SCALE GENOMIC DNA]</scope>
    <source>
        <strain evidence="2 3">40Bstr34</strain>
    </source>
</reference>
<dbReference type="EMBL" id="JAAAMG010000005">
    <property type="protein sequence ID" value="NDW04360.1"/>
    <property type="molecule type" value="Genomic_DNA"/>
</dbReference>
<name>A0A6N9SZ43_9HYPH</name>
<proteinExistence type="predicted"/>
<keyword evidence="1" id="KW-0812">Transmembrane</keyword>
<accession>A0A6N9SZ43</accession>
<organism evidence="2 3">
    <name type="scientific">Jiella pacifica</name>
    <dbReference type="NCBI Taxonomy" id="2696469"/>
    <lineage>
        <taxon>Bacteria</taxon>
        <taxon>Pseudomonadati</taxon>
        <taxon>Pseudomonadota</taxon>
        <taxon>Alphaproteobacteria</taxon>
        <taxon>Hyphomicrobiales</taxon>
        <taxon>Aurantimonadaceae</taxon>
        <taxon>Jiella</taxon>
    </lineage>
</organism>
<keyword evidence="3" id="KW-1185">Reference proteome</keyword>
<gene>
    <name evidence="2" type="ORF">GTK09_07945</name>
</gene>
<keyword evidence="1" id="KW-1133">Transmembrane helix</keyword>